<evidence type="ECO:0000259" key="2">
    <source>
        <dbReference type="Pfam" id="PF07238"/>
    </source>
</evidence>
<gene>
    <name evidence="3" type="ORF">DSCW_08290</name>
</gene>
<proteinExistence type="predicted"/>
<evidence type="ECO:0000256" key="1">
    <source>
        <dbReference type="SAM" id="Phobius"/>
    </source>
</evidence>
<dbReference type="Pfam" id="PF07238">
    <property type="entry name" value="PilZ"/>
    <property type="match status" value="1"/>
</dbReference>
<dbReference type="Proteomes" id="UP000427769">
    <property type="component" value="Chromosome"/>
</dbReference>
<keyword evidence="4" id="KW-1185">Reference proteome</keyword>
<dbReference type="AlphaFoldDB" id="A0A5K7YUE7"/>
<dbReference type="InterPro" id="IPR009875">
    <property type="entry name" value="PilZ_domain"/>
</dbReference>
<keyword evidence="1" id="KW-1133">Transmembrane helix</keyword>
<accession>A0A5K7YUE7</accession>
<sequence>MKSTLITLTISMAVFLATLCARQFWPENLSAHGRYYVASILTISALVFLIAVVRLRQGTKQGQASSIKSDHDPLAQQRQHYRLQYDDSPRPRFIEKSTDLPAAAAFTCPVKDVSETGIGLGCTGVYAQGEAVLGEIHFPSGRTAPINGVVLRDDGQYTSLQLHCGIDPPLLMDEQREKIVREKDIGPQPVVSEALLDTTPRSLPSQRVKGICRLKDTK</sequence>
<dbReference type="RefSeq" id="WP_155302523.1">
    <property type="nucleotide sequence ID" value="NZ_AP021875.1"/>
</dbReference>
<keyword evidence="1" id="KW-0472">Membrane</keyword>
<feature type="domain" description="PilZ" evidence="2">
    <location>
        <begin position="76"/>
        <end position="169"/>
    </location>
</feature>
<organism evidence="3 4">
    <name type="scientific">Desulfosarcina widdelii</name>
    <dbReference type="NCBI Taxonomy" id="947919"/>
    <lineage>
        <taxon>Bacteria</taxon>
        <taxon>Pseudomonadati</taxon>
        <taxon>Thermodesulfobacteriota</taxon>
        <taxon>Desulfobacteria</taxon>
        <taxon>Desulfobacterales</taxon>
        <taxon>Desulfosarcinaceae</taxon>
        <taxon>Desulfosarcina</taxon>
    </lineage>
</organism>
<evidence type="ECO:0000313" key="3">
    <source>
        <dbReference type="EMBL" id="BBO73412.1"/>
    </source>
</evidence>
<protein>
    <recommendedName>
        <fullName evidence="2">PilZ domain-containing protein</fullName>
    </recommendedName>
</protein>
<name>A0A5K7YUE7_9BACT</name>
<keyword evidence="1" id="KW-0812">Transmembrane</keyword>
<evidence type="ECO:0000313" key="4">
    <source>
        <dbReference type="Proteomes" id="UP000427769"/>
    </source>
</evidence>
<dbReference type="OrthoDB" id="5419830at2"/>
<reference evidence="3 4" key="1">
    <citation type="submission" date="2019-11" db="EMBL/GenBank/DDBJ databases">
        <title>Comparative genomics of hydrocarbon-degrading Desulfosarcina strains.</title>
        <authorList>
            <person name="Watanabe M."/>
            <person name="Kojima H."/>
            <person name="Fukui M."/>
        </authorList>
    </citation>
    <scope>NUCLEOTIDE SEQUENCE [LARGE SCALE GENOMIC DNA]</scope>
    <source>
        <strain evidence="3 4">PP31</strain>
    </source>
</reference>
<dbReference type="EMBL" id="AP021875">
    <property type="protein sequence ID" value="BBO73412.1"/>
    <property type="molecule type" value="Genomic_DNA"/>
</dbReference>
<dbReference type="KEGG" id="dwd:DSCW_08290"/>
<dbReference type="GO" id="GO:0035438">
    <property type="term" value="F:cyclic-di-GMP binding"/>
    <property type="evidence" value="ECO:0007669"/>
    <property type="project" value="InterPro"/>
</dbReference>
<feature type="transmembrane region" description="Helical" evidence="1">
    <location>
        <begin position="36"/>
        <end position="55"/>
    </location>
</feature>